<dbReference type="AlphaFoldDB" id="A0A511RJ30"/>
<keyword evidence="1" id="KW-0004">4Fe-4S</keyword>
<keyword evidence="5" id="KW-0671">Queuosine biosynthesis</keyword>
<gene>
    <name evidence="10" type="ORF">ODE01S_10820</name>
</gene>
<dbReference type="GO" id="GO:0008616">
    <property type="term" value="P:tRNA queuosine(34) biosynthetic process"/>
    <property type="evidence" value="ECO:0007669"/>
    <property type="project" value="UniProtKB-KW"/>
</dbReference>
<evidence type="ECO:0000256" key="6">
    <source>
        <dbReference type="ARBA" id="ARBA00023002"/>
    </source>
</evidence>
<evidence type="ECO:0000256" key="3">
    <source>
        <dbReference type="ARBA" id="ARBA00022694"/>
    </source>
</evidence>
<keyword evidence="7" id="KW-0408">Iron</keyword>
<evidence type="ECO:0000313" key="11">
    <source>
        <dbReference type="Proteomes" id="UP000321827"/>
    </source>
</evidence>
<dbReference type="Pfam" id="PF08331">
    <property type="entry name" value="QueG_DUF1730"/>
    <property type="match status" value="1"/>
</dbReference>
<feature type="domain" description="4Fe-4S ferredoxin-type" evidence="9">
    <location>
        <begin position="173"/>
        <end position="202"/>
    </location>
</feature>
<dbReference type="Proteomes" id="UP000321827">
    <property type="component" value="Unassembled WGS sequence"/>
</dbReference>
<dbReference type="GO" id="GO:0052693">
    <property type="term" value="F:epoxyqueuosine reductase activity"/>
    <property type="evidence" value="ECO:0007669"/>
    <property type="project" value="TreeGrafter"/>
</dbReference>
<sequence length="363" mass="39578">MNPLEELAHAARRRGFDVHFAPARLPEAYGRAYLDWLAAGRHAGMAYLARDPHARIDPARRFPWFRGALVLSLSYAYPEPPRPAGGVRLGRVARYAWVRDYHLRIDPRLRDLEDLCGRLGGRCRGYVDHGPVLEQAYAAAAGGGWIGRNGLWLTQQGGSYRHLAVLLTSWPAPPAAPHPNRCGRCAACVQACPTGAIVADGVVDARRCVSYWTIEHRGLVPLELWDGIGDRLFGCDDCQTVCPWNRRPRAADPLPDPELAWPDLEGFFRLSNRAFARRYAGSAFLRSGRAALARNALIVLANRDPEALARLLPAALADPSERVRATAAAAAARTGRGAEAAGARGSLGEAARGYVNRALELFG</sequence>
<reference evidence="10 11" key="1">
    <citation type="submission" date="2019-07" db="EMBL/GenBank/DDBJ databases">
        <title>Whole genome shotgun sequence of Oceanithermus desulfurans NBRC 100063.</title>
        <authorList>
            <person name="Hosoyama A."/>
            <person name="Uohara A."/>
            <person name="Ohji S."/>
            <person name="Ichikawa N."/>
        </authorList>
    </citation>
    <scope>NUCLEOTIDE SEQUENCE [LARGE SCALE GENOMIC DNA]</scope>
    <source>
        <strain evidence="10 11">NBRC 100063</strain>
    </source>
</reference>
<comment type="caution">
    <text evidence="10">The sequence shown here is derived from an EMBL/GenBank/DDBJ whole genome shotgun (WGS) entry which is preliminary data.</text>
</comment>
<keyword evidence="3" id="KW-0819">tRNA processing</keyword>
<name>A0A511RJ30_9DEIN</name>
<dbReference type="InterPro" id="IPR017900">
    <property type="entry name" value="4Fe4S_Fe_S_CS"/>
</dbReference>
<evidence type="ECO:0000256" key="4">
    <source>
        <dbReference type="ARBA" id="ARBA00022723"/>
    </source>
</evidence>
<dbReference type="Pfam" id="PF13484">
    <property type="entry name" value="Fer4_16"/>
    <property type="match status" value="1"/>
</dbReference>
<dbReference type="NCBIfam" id="TIGR00276">
    <property type="entry name" value="tRNA epoxyqueuosine(34) reductase QueG"/>
    <property type="match status" value="1"/>
</dbReference>
<dbReference type="PROSITE" id="PS51379">
    <property type="entry name" value="4FE4S_FER_2"/>
    <property type="match status" value="1"/>
</dbReference>
<protein>
    <submittedName>
        <fullName evidence="10">Epoxyqueuosine reductase</fullName>
    </submittedName>
</protein>
<evidence type="ECO:0000256" key="2">
    <source>
        <dbReference type="ARBA" id="ARBA00022490"/>
    </source>
</evidence>
<organism evidence="10 11">
    <name type="scientific">Oceanithermus desulfurans NBRC 100063</name>
    <dbReference type="NCBI Taxonomy" id="1227550"/>
    <lineage>
        <taxon>Bacteria</taxon>
        <taxon>Thermotogati</taxon>
        <taxon>Deinococcota</taxon>
        <taxon>Deinococci</taxon>
        <taxon>Thermales</taxon>
        <taxon>Thermaceae</taxon>
        <taxon>Oceanithermus</taxon>
    </lineage>
</organism>
<dbReference type="InterPro" id="IPR013542">
    <property type="entry name" value="QueG_DUF1730"/>
</dbReference>
<accession>A0A511RJ30</accession>
<evidence type="ECO:0000313" key="10">
    <source>
        <dbReference type="EMBL" id="GEM89648.1"/>
    </source>
</evidence>
<evidence type="ECO:0000256" key="7">
    <source>
        <dbReference type="ARBA" id="ARBA00023004"/>
    </source>
</evidence>
<dbReference type="PANTHER" id="PTHR30002">
    <property type="entry name" value="EPOXYQUEUOSINE REDUCTASE"/>
    <property type="match status" value="1"/>
</dbReference>
<dbReference type="InterPro" id="IPR004453">
    <property type="entry name" value="QueG"/>
</dbReference>
<dbReference type="OrthoDB" id="9784571at2"/>
<evidence type="ECO:0000259" key="9">
    <source>
        <dbReference type="PROSITE" id="PS51379"/>
    </source>
</evidence>
<dbReference type="GO" id="GO:0051539">
    <property type="term" value="F:4 iron, 4 sulfur cluster binding"/>
    <property type="evidence" value="ECO:0007669"/>
    <property type="project" value="UniProtKB-KW"/>
</dbReference>
<dbReference type="PANTHER" id="PTHR30002:SF4">
    <property type="entry name" value="EPOXYQUEUOSINE REDUCTASE"/>
    <property type="match status" value="1"/>
</dbReference>
<dbReference type="GO" id="GO:0046872">
    <property type="term" value="F:metal ion binding"/>
    <property type="evidence" value="ECO:0007669"/>
    <property type="project" value="UniProtKB-KW"/>
</dbReference>
<dbReference type="EMBL" id="BJXN01000006">
    <property type="protein sequence ID" value="GEM89648.1"/>
    <property type="molecule type" value="Genomic_DNA"/>
</dbReference>
<dbReference type="RefSeq" id="WP_147146663.1">
    <property type="nucleotide sequence ID" value="NZ_BJXN01000006.1"/>
</dbReference>
<keyword evidence="8" id="KW-0411">Iron-sulfur</keyword>
<dbReference type="SUPFAM" id="SSF46548">
    <property type="entry name" value="alpha-helical ferredoxin"/>
    <property type="match status" value="1"/>
</dbReference>
<evidence type="ECO:0000256" key="8">
    <source>
        <dbReference type="ARBA" id="ARBA00023014"/>
    </source>
</evidence>
<keyword evidence="6" id="KW-0560">Oxidoreductase</keyword>
<proteinExistence type="predicted"/>
<dbReference type="InterPro" id="IPR017896">
    <property type="entry name" value="4Fe4S_Fe-S-bd"/>
</dbReference>
<evidence type="ECO:0000256" key="1">
    <source>
        <dbReference type="ARBA" id="ARBA00022485"/>
    </source>
</evidence>
<dbReference type="PROSITE" id="PS00198">
    <property type="entry name" value="4FE4S_FER_1"/>
    <property type="match status" value="1"/>
</dbReference>
<keyword evidence="2" id="KW-0963">Cytoplasm</keyword>
<dbReference type="Gene3D" id="3.30.70.20">
    <property type="match status" value="1"/>
</dbReference>
<evidence type="ECO:0000256" key="5">
    <source>
        <dbReference type="ARBA" id="ARBA00022785"/>
    </source>
</evidence>
<keyword evidence="4" id="KW-0479">Metal-binding</keyword>